<proteinExistence type="predicted"/>
<comment type="caution">
    <text evidence="1">The sequence shown here is derived from an EMBL/GenBank/DDBJ whole genome shotgun (WGS) entry which is preliminary data.</text>
</comment>
<dbReference type="EMBL" id="WYDN01000001">
    <property type="protein sequence ID" value="NAZ14737.1"/>
    <property type="molecule type" value="Genomic_DNA"/>
</dbReference>
<gene>
    <name evidence="1" type="ORF">GT020_01460</name>
</gene>
<dbReference type="RefSeq" id="WP_161447048.1">
    <property type="nucleotide sequence ID" value="NZ_WYDN01000001.1"/>
</dbReference>
<dbReference type="AlphaFoldDB" id="A0A6L9G1G1"/>
<organism evidence="1 2">
    <name type="scientific">Glutamicibacter soli</name>
    <dbReference type="NCBI Taxonomy" id="453836"/>
    <lineage>
        <taxon>Bacteria</taxon>
        <taxon>Bacillati</taxon>
        <taxon>Actinomycetota</taxon>
        <taxon>Actinomycetes</taxon>
        <taxon>Micrococcales</taxon>
        <taxon>Micrococcaceae</taxon>
        <taxon>Glutamicibacter</taxon>
    </lineage>
</organism>
<dbReference type="InterPro" id="IPR008969">
    <property type="entry name" value="CarboxyPept-like_regulatory"/>
</dbReference>
<sequence>MNPSQHVDPVIATEAVLVSRQVIAIGRVSDGLSGAGLADFTLALGCRDERGSGMLPVDLTVGAGGWFAAHLNCLALPGDFPQGTQFSLTADLAAYGHQPLRLQLQVPAASFQRVSWSLARHPDSSLTRLAGPPVQLEAPLLPLPVGLRGIVVYDHDPALPVPGADVEVQDAAPVTTDALGRFSIAQLPLAARVQVRVSDGTHAQTHHLVVDYGQPVNVATLSLTRSNVE</sequence>
<reference evidence="1 2" key="1">
    <citation type="submission" date="2020-01" db="EMBL/GenBank/DDBJ databases">
        <title>Glutamicibacter soli M275.</title>
        <authorList>
            <person name="Meng X."/>
        </authorList>
    </citation>
    <scope>NUCLEOTIDE SEQUENCE [LARGE SCALE GENOMIC DNA]</scope>
    <source>
        <strain evidence="1 2">M275</strain>
    </source>
</reference>
<protein>
    <recommendedName>
        <fullName evidence="3">Carboxypeptidase regulatory-like domain-containing protein</fullName>
    </recommendedName>
</protein>
<dbReference type="Proteomes" id="UP000477543">
    <property type="component" value="Unassembled WGS sequence"/>
</dbReference>
<evidence type="ECO:0000313" key="1">
    <source>
        <dbReference type="EMBL" id="NAZ14737.1"/>
    </source>
</evidence>
<dbReference type="SUPFAM" id="SSF49464">
    <property type="entry name" value="Carboxypeptidase regulatory domain-like"/>
    <property type="match status" value="1"/>
</dbReference>
<evidence type="ECO:0000313" key="2">
    <source>
        <dbReference type="Proteomes" id="UP000477543"/>
    </source>
</evidence>
<name>A0A6L9G1G1_9MICC</name>
<dbReference type="Pfam" id="PF13620">
    <property type="entry name" value="CarboxypepD_reg"/>
    <property type="match status" value="1"/>
</dbReference>
<dbReference type="Gene3D" id="2.60.40.1120">
    <property type="entry name" value="Carboxypeptidase-like, regulatory domain"/>
    <property type="match status" value="1"/>
</dbReference>
<accession>A0A6L9G1G1</accession>
<evidence type="ECO:0008006" key="3">
    <source>
        <dbReference type="Google" id="ProtNLM"/>
    </source>
</evidence>